<gene>
    <name evidence="5" type="ORF">Q7514_11790</name>
</gene>
<dbReference type="Pfam" id="PF01553">
    <property type="entry name" value="Acyltransferase"/>
    <property type="match status" value="1"/>
</dbReference>
<dbReference type="PANTHER" id="PTHR10434:SF55">
    <property type="entry name" value="POSSIBLE ACYLTRANSFERASE"/>
    <property type="match status" value="1"/>
</dbReference>
<feature type="domain" description="Phospholipid/glycerol acyltransferase" evidence="4">
    <location>
        <begin position="37"/>
        <end position="151"/>
    </location>
</feature>
<dbReference type="CDD" id="cd07989">
    <property type="entry name" value="LPLAT_AGPAT-like"/>
    <property type="match status" value="1"/>
</dbReference>
<protein>
    <submittedName>
        <fullName evidence="5">Lysophospholipid acyltransferase family protein</fullName>
    </submittedName>
</protein>
<proteinExistence type="predicted"/>
<evidence type="ECO:0000256" key="1">
    <source>
        <dbReference type="ARBA" id="ARBA00022679"/>
    </source>
</evidence>
<evidence type="ECO:0000256" key="3">
    <source>
        <dbReference type="SAM" id="MobiDB-lite"/>
    </source>
</evidence>
<evidence type="ECO:0000259" key="4">
    <source>
        <dbReference type="SMART" id="SM00563"/>
    </source>
</evidence>
<sequence>MEPFYRTIIGVARTLFAAQGLKFTISGAEHIPATGGAVIAMNHTGYMDFTYAGIPARETKRYIRFMAKKEVFDNKISGPMMRAMKHIPVDRGDAGDSYRLAVEALRRGDLVGVFPEETISRSFELKDFRSGAARMALEAGVPVVPMVLWGSQRVWTKGHPKRLGRTNTPITIIVGAPIEPYEPAAEMTAQLHTTMEQMLQEAQKNYRHEQGAYWVPKRLGGSAPSPEEANLEDARVAAERRARKEQQRARREAGGHSGDEPGANGKGPSAQ</sequence>
<dbReference type="PANTHER" id="PTHR10434">
    <property type="entry name" value="1-ACYL-SN-GLYCEROL-3-PHOSPHATE ACYLTRANSFERASE"/>
    <property type="match status" value="1"/>
</dbReference>
<keyword evidence="6" id="KW-1185">Reference proteome</keyword>
<dbReference type="GO" id="GO:0016746">
    <property type="term" value="F:acyltransferase activity"/>
    <property type="evidence" value="ECO:0007669"/>
    <property type="project" value="UniProtKB-KW"/>
</dbReference>
<dbReference type="RefSeq" id="WP_330133432.1">
    <property type="nucleotide sequence ID" value="NZ_JAUTXY010000004.1"/>
</dbReference>
<feature type="region of interest" description="Disordered" evidence="3">
    <location>
        <begin position="217"/>
        <end position="271"/>
    </location>
</feature>
<evidence type="ECO:0000256" key="2">
    <source>
        <dbReference type="ARBA" id="ARBA00023315"/>
    </source>
</evidence>
<dbReference type="SMART" id="SM00563">
    <property type="entry name" value="PlsC"/>
    <property type="match status" value="1"/>
</dbReference>
<keyword evidence="2 5" id="KW-0012">Acyltransferase</keyword>
<feature type="compositionally biased region" description="Basic and acidic residues" evidence="3">
    <location>
        <begin position="232"/>
        <end position="259"/>
    </location>
</feature>
<evidence type="ECO:0000313" key="6">
    <source>
        <dbReference type="Proteomes" id="UP001336020"/>
    </source>
</evidence>
<name>A0ABU7L9G5_9NOCA</name>
<dbReference type="InterPro" id="IPR002123">
    <property type="entry name" value="Plipid/glycerol_acylTrfase"/>
</dbReference>
<organism evidence="5 6">
    <name type="scientific">Rhodococcus artemisiae</name>
    <dbReference type="NCBI Taxonomy" id="714159"/>
    <lineage>
        <taxon>Bacteria</taxon>
        <taxon>Bacillati</taxon>
        <taxon>Actinomycetota</taxon>
        <taxon>Actinomycetes</taxon>
        <taxon>Mycobacteriales</taxon>
        <taxon>Nocardiaceae</taxon>
        <taxon>Rhodococcus</taxon>
    </lineage>
</organism>
<accession>A0ABU7L9G5</accession>
<evidence type="ECO:0000313" key="5">
    <source>
        <dbReference type="EMBL" id="MEE2058203.1"/>
    </source>
</evidence>
<reference evidence="5 6" key="1">
    <citation type="submission" date="2023-07" db="EMBL/GenBank/DDBJ databases">
        <authorList>
            <person name="Girao M."/>
            <person name="Carvalho M.F."/>
        </authorList>
    </citation>
    <scope>NUCLEOTIDE SEQUENCE [LARGE SCALE GENOMIC DNA]</scope>
    <source>
        <strain evidence="5 6">YIM65754</strain>
    </source>
</reference>
<keyword evidence="1" id="KW-0808">Transferase</keyword>
<dbReference type="SUPFAM" id="SSF69593">
    <property type="entry name" value="Glycerol-3-phosphate (1)-acyltransferase"/>
    <property type="match status" value="1"/>
</dbReference>
<dbReference type="EMBL" id="JAUTXY010000004">
    <property type="protein sequence ID" value="MEE2058203.1"/>
    <property type="molecule type" value="Genomic_DNA"/>
</dbReference>
<comment type="caution">
    <text evidence="5">The sequence shown here is derived from an EMBL/GenBank/DDBJ whole genome shotgun (WGS) entry which is preliminary data.</text>
</comment>
<dbReference type="Proteomes" id="UP001336020">
    <property type="component" value="Unassembled WGS sequence"/>
</dbReference>